<dbReference type="PANTHER" id="PTHR30068">
    <property type="entry name" value="URONATE ISOMERASE"/>
    <property type="match status" value="1"/>
</dbReference>
<evidence type="ECO:0000256" key="3">
    <source>
        <dbReference type="ARBA" id="ARBA00008397"/>
    </source>
</evidence>
<dbReference type="GO" id="GO:0019698">
    <property type="term" value="P:D-galacturonate catabolic process"/>
    <property type="evidence" value="ECO:0007669"/>
    <property type="project" value="TreeGrafter"/>
</dbReference>
<dbReference type="InterPro" id="IPR003766">
    <property type="entry name" value="Uronate_isomerase"/>
</dbReference>
<evidence type="ECO:0000313" key="8">
    <source>
        <dbReference type="EMBL" id="GGE10743.1"/>
    </source>
</evidence>
<dbReference type="Gene3D" id="1.10.2020.10">
    <property type="entry name" value="uronate isomerase, domain 2, chain A"/>
    <property type="match status" value="1"/>
</dbReference>
<comment type="similarity">
    <text evidence="3 7">Belongs to the metallo-dependent hydrolases superfamily. Uronate isomerase family.</text>
</comment>
<reference evidence="8" key="1">
    <citation type="journal article" date="2014" name="Int. J. Syst. Evol. Microbiol.">
        <title>Complete genome sequence of Corynebacterium casei LMG S-19264T (=DSM 44701T), isolated from a smear-ripened cheese.</title>
        <authorList>
            <consortium name="US DOE Joint Genome Institute (JGI-PGF)"/>
            <person name="Walter F."/>
            <person name="Albersmeier A."/>
            <person name="Kalinowski J."/>
            <person name="Ruckert C."/>
        </authorList>
    </citation>
    <scope>NUCLEOTIDE SEQUENCE</scope>
    <source>
        <strain evidence="8">CGMCC 1.15966</strain>
    </source>
</reference>
<dbReference type="UniPathway" id="UPA00246"/>
<evidence type="ECO:0000256" key="5">
    <source>
        <dbReference type="ARBA" id="ARBA00020555"/>
    </source>
</evidence>
<comment type="caution">
    <text evidence="8">The sequence shown here is derived from an EMBL/GenBank/DDBJ whole genome shotgun (WGS) entry which is preliminary data.</text>
</comment>
<dbReference type="Proteomes" id="UP000614460">
    <property type="component" value="Unassembled WGS sequence"/>
</dbReference>
<evidence type="ECO:0000256" key="6">
    <source>
        <dbReference type="ARBA" id="ARBA00023235"/>
    </source>
</evidence>
<evidence type="ECO:0000256" key="1">
    <source>
        <dbReference type="ARBA" id="ARBA00001165"/>
    </source>
</evidence>
<keyword evidence="6 7" id="KW-0413">Isomerase</keyword>
<gene>
    <name evidence="7 8" type="primary">uxaC</name>
    <name evidence="8" type="ORF">GCM10011516_05580</name>
</gene>
<dbReference type="RefSeq" id="WP_094257554.1">
    <property type="nucleotide sequence ID" value="NZ_BMKM01000001.1"/>
</dbReference>
<dbReference type="GO" id="GO:0008880">
    <property type="term" value="F:glucuronate isomerase activity"/>
    <property type="evidence" value="ECO:0007669"/>
    <property type="project" value="UniProtKB-UniRule"/>
</dbReference>
<dbReference type="SUPFAM" id="SSF51556">
    <property type="entry name" value="Metallo-dependent hydrolases"/>
    <property type="match status" value="1"/>
</dbReference>
<evidence type="ECO:0000313" key="9">
    <source>
        <dbReference type="Proteomes" id="UP000614460"/>
    </source>
</evidence>
<reference evidence="8" key="2">
    <citation type="submission" date="2020-09" db="EMBL/GenBank/DDBJ databases">
        <authorList>
            <person name="Sun Q."/>
            <person name="Zhou Y."/>
        </authorList>
    </citation>
    <scope>NUCLEOTIDE SEQUENCE</scope>
    <source>
        <strain evidence="8">CGMCC 1.15966</strain>
    </source>
</reference>
<dbReference type="AlphaFoldDB" id="A0A8H9KUD7"/>
<dbReference type="HAMAP" id="MF_00675">
    <property type="entry name" value="UxaC"/>
    <property type="match status" value="1"/>
</dbReference>
<proteinExistence type="inferred from homology"/>
<organism evidence="8 9">
    <name type="scientific">Sphingobacterium cellulitidis</name>
    <dbReference type="NCBI Taxonomy" id="1768011"/>
    <lineage>
        <taxon>Bacteria</taxon>
        <taxon>Pseudomonadati</taxon>
        <taxon>Bacteroidota</taxon>
        <taxon>Sphingobacteriia</taxon>
        <taxon>Sphingobacteriales</taxon>
        <taxon>Sphingobacteriaceae</taxon>
        <taxon>Sphingobacterium</taxon>
    </lineage>
</organism>
<comment type="catalytic activity">
    <reaction evidence="7">
        <text>aldehydo-D-galacturonate = keto-D-tagaturonate</text>
        <dbReference type="Rhea" id="RHEA:27702"/>
        <dbReference type="ChEBI" id="CHEBI:12952"/>
        <dbReference type="ChEBI" id="CHEBI:17886"/>
    </reaction>
</comment>
<dbReference type="NCBIfam" id="NF002794">
    <property type="entry name" value="PRK02925.1"/>
    <property type="match status" value="1"/>
</dbReference>
<sequence length="470" mass="54120">MKPFLDENFLLQSQVAVELYHDYAKDLPIIDYHNHLPPNEVASNKQFSNITEIWLQGDHYKWRAMRANGIDEKYITGNSSDLDKFKKWAETVPYTLRNPLYHWTHLELQRYFGIHDLLSADNANQVFEKANQNLSKPNMSVHGLLEQMKVETICTTDDPIDSLEFHQAYLKNPGKFNMFPAFRPDKAMAPENKEAFNQYVNKLAEVANTEINSLQDYLDALKSRHDYFAENGCCVSDHGLSHLYAEDYTESEINAIFKKLRSGNNLNLEEVNKFKSALLIQFAEWDHEKNWVQQFHVGAFRNTNSGSLQKLGPDTGFDSIGDYSQGLSLVKFLDRLSANDKLGKTILYNLNASDNDLFAAMCGNFNDGSIAGKIQFGSAWWYHDQKDGMTKQINSLSNIGLISRFVGMLTDSRSFLSFPRHEYFRRLLCNIFAEDIVNGELPHDIKWIGKIIQDICYYNAKAYFPFNNQK</sequence>
<name>A0A8H9KUD7_9SPHI</name>
<comment type="catalytic activity">
    <reaction evidence="1 7">
        <text>D-glucuronate = D-fructuronate</text>
        <dbReference type="Rhea" id="RHEA:13049"/>
        <dbReference type="ChEBI" id="CHEBI:58720"/>
        <dbReference type="ChEBI" id="CHEBI:59863"/>
        <dbReference type="EC" id="5.3.1.12"/>
    </reaction>
</comment>
<evidence type="ECO:0000256" key="4">
    <source>
        <dbReference type="ARBA" id="ARBA00012546"/>
    </source>
</evidence>
<dbReference type="GO" id="GO:0042840">
    <property type="term" value="P:D-glucuronate catabolic process"/>
    <property type="evidence" value="ECO:0007669"/>
    <property type="project" value="TreeGrafter"/>
</dbReference>
<dbReference type="EMBL" id="BMKM01000001">
    <property type="protein sequence ID" value="GGE10743.1"/>
    <property type="molecule type" value="Genomic_DNA"/>
</dbReference>
<accession>A0A8H9KUD7</accession>
<evidence type="ECO:0000256" key="2">
    <source>
        <dbReference type="ARBA" id="ARBA00004892"/>
    </source>
</evidence>
<dbReference type="EC" id="5.3.1.12" evidence="4 7"/>
<comment type="pathway">
    <text evidence="2 7">Carbohydrate metabolism; pentose and glucuronate interconversion.</text>
</comment>
<dbReference type="Gene3D" id="3.20.20.140">
    <property type="entry name" value="Metal-dependent hydrolases"/>
    <property type="match status" value="1"/>
</dbReference>
<evidence type="ECO:0000256" key="7">
    <source>
        <dbReference type="HAMAP-Rule" id="MF_00675"/>
    </source>
</evidence>
<dbReference type="PANTHER" id="PTHR30068:SF4">
    <property type="entry name" value="URONATE ISOMERASE"/>
    <property type="match status" value="1"/>
</dbReference>
<keyword evidence="9" id="KW-1185">Reference proteome</keyword>
<protein>
    <recommendedName>
        <fullName evidence="5 7">Uronate isomerase</fullName>
        <ecNumber evidence="4 7">5.3.1.12</ecNumber>
    </recommendedName>
    <alternativeName>
        <fullName evidence="7">Glucuronate isomerase</fullName>
    </alternativeName>
    <alternativeName>
        <fullName evidence="7">Uronic isomerase</fullName>
    </alternativeName>
</protein>
<dbReference type="InterPro" id="IPR032466">
    <property type="entry name" value="Metal_Hydrolase"/>
</dbReference>
<dbReference type="Pfam" id="PF02614">
    <property type="entry name" value="UxaC"/>
    <property type="match status" value="1"/>
</dbReference>